<comment type="caution">
    <text evidence="11">The sequence shown here is derived from an EMBL/GenBank/DDBJ whole genome shotgun (WGS) entry which is preliminary data.</text>
</comment>
<dbReference type="PANTHER" id="PTHR24161:SF85">
    <property type="entry name" value="PALMITOYLTRANSFERASE HIP14"/>
    <property type="match status" value="1"/>
</dbReference>
<dbReference type="SMART" id="SM00248">
    <property type="entry name" value="ANK"/>
    <property type="match status" value="6"/>
</dbReference>
<keyword evidence="4 8" id="KW-1133">Transmembrane helix</keyword>
<dbReference type="PROSITE" id="PS50088">
    <property type="entry name" value="ANK_REPEAT"/>
    <property type="match status" value="4"/>
</dbReference>
<dbReference type="InterPro" id="IPR002110">
    <property type="entry name" value="Ankyrin_rpt"/>
</dbReference>
<dbReference type="PROSITE" id="PS50297">
    <property type="entry name" value="ANK_REP_REGION"/>
    <property type="match status" value="3"/>
</dbReference>
<feature type="transmembrane region" description="Helical" evidence="8">
    <location>
        <begin position="298"/>
        <end position="319"/>
    </location>
</feature>
<evidence type="ECO:0000256" key="4">
    <source>
        <dbReference type="ARBA" id="ARBA00022989"/>
    </source>
</evidence>
<dbReference type="Pfam" id="PF12796">
    <property type="entry name" value="Ank_2"/>
    <property type="match status" value="2"/>
</dbReference>
<gene>
    <name evidence="11" type="ORF">SPHA_78129</name>
</gene>
<keyword evidence="6 8" id="KW-0472">Membrane</keyword>
<feature type="transmembrane region" description="Helical" evidence="8">
    <location>
        <begin position="451"/>
        <end position="475"/>
    </location>
</feature>
<evidence type="ECO:0000256" key="1">
    <source>
        <dbReference type="ARBA" id="ARBA00004141"/>
    </source>
</evidence>
<protein>
    <recommendedName>
        <fullName evidence="8">Palmitoyltransferase</fullName>
        <ecNumber evidence="8">2.3.1.225</ecNumber>
    </recommendedName>
</protein>
<feature type="transmembrane region" description="Helical" evidence="8">
    <location>
        <begin position="331"/>
        <end position="349"/>
    </location>
</feature>
<dbReference type="InterPro" id="IPR001594">
    <property type="entry name" value="Palmitoyltrfase_DHHC"/>
</dbReference>
<dbReference type="AlphaFoldDB" id="A0A812ELF6"/>
<evidence type="ECO:0000256" key="5">
    <source>
        <dbReference type="ARBA" id="ARBA00023043"/>
    </source>
</evidence>
<reference evidence="11" key="1">
    <citation type="submission" date="2021-01" db="EMBL/GenBank/DDBJ databases">
        <authorList>
            <person name="Li R."/>
            <person name="Bekaert M."/>
        </authorList>
    </citation>
    <scope>NUCLEOTIDE SEQUENCE</scope>
    <source>
        <strain evidence="11">Farmed</strain>
    </source>
</reference>
<dbReference type="SUPFAM" id="SSF48403">
    <property type="entry name" value="Ankyrin repeat"/>
    <property type="match status" value="1"/>
</dbReference>
<evidence type="ECO:0000256" key="3">
    <source>
        <dbReference type="ARBA" id="ARBA00022737"/>
    </source>
</evidence>
<name>A0A812ELF6_ACAPH</name>
<dbReference type="InterPro" id="IPR036770">
    <property type="entry name" value="Ankyrin_rpt-contain_sf"/>
</dbReference>
<dbReference type="EC" id="2.3.1.225" evidence="8"/>
<keyword evidence="2 8" id="KW-0812">Transmembrane</keyword>
<dbReference type="Pfam" id="PF01529">
    <property type="entry name" value="DHHC"/>
    <property type="match status" value="1"/>
</dbReference>
<evidence type="ECO:0000256" key="8">
    <source>
        <dbReference type="RuleBase" id="RU079119"/>
    </source>
</evidence>
<dbReference type="PROSITE" id="PS50216">
    <property type="entry name" value="DHHC"/>
    <property type="match status" value="1"/>
</dbReference>
<comment type="catalytic activity">
    <reaction evidence="8">
        <text>L-cysteinyl-[protein] + hexadecanoyl-CoA = S-hexadecanoyl-L-cysteinyl-[protein] + CoA</text>
        <dbReference type="Rhea" id="RHEA:36683"/>
        <dbReference type="Rhea" id="RHEA-COMP:10131"/>
        <dbReference type="Rhea" id="RHEA-COMP:11032"/>
        <dbReference type="ChEBI" id="CHEBI:29950"/>
        <dbReference type="ChEBI" id="CHEBI:57287"/>
        <dbReference type="ChEBI" id="CHEBI:57379"/>
        <dbReference type="ChEBI" id="CHEBI:74151"/>
        <dbReference type="EC" id="2.3.1.225"/>
    </reaction>
</comment>
<feature type="repeat" description="ANK" evidence="7">
    <location>
        <begin position="94"/>
        <end position="126"/>
    </location>
</feature>
<dbReference type="Pfam" id="PF13637">
    <property type="entry name" value="Ank_4"/>
    <property type="match status" value="1"/>
</dbReference>
<evidence type="ECO:0000259" key="10">
    <source>
        <dbReference type="Pfam" id="PF01529"/>
    </source>
</evidence>
<dbReference type="GO" id="GO:0019706">
    <property type="term" value="F:protein-cysteine S-palmitoyltransferase activity"/>
    <property type="evidence" value="ECO:0007669"/>
    <property type="project" value="UniProtKB-EC"/>
</dbReference>
<feature type="region of interest" description="Disordered" evidence="9">
    <location>
        <begin position="1"/>
        <end position="26"/>
    </location>
</feature>
<comment type="similarity">
    <text evidence="8">Belongs to the DHHC palmitoyltransferase family.</text>
</comment>
<feature type="transmembrane region" description="Helical" evidence="8">
    <location>
        <begin position="275"/>
        <end position="292"/>
    </location>
</feature>
<keyword evidence="8 11" id="KW-0012">Acyltransferase</keyword>
<feature type="repeat" description="ANK" evidence="7">
    <location>
        <begin position="160"/>
        <end position="193"/>
    </location>
</feature>
<sequence length="689" mass="78148">MEAEDNEYSEPVEKTSSTSRQPQNEDFKNFDIVRATQYGAYERCRELIEADYDVNTLDKENVSLLHWAAINNRTDIVKYYLLKGAIIDKFGGDLNSTPLHWATRQGHLTMVVVLMSYGADPSLRDGEGCSCIHLAAQFGHTAIVAYLIAKGQDVDMLDKSGMTPLMWAAYRVFSHDPARLLLTFGASLNITDKSKKNSPLHWACQYGNHVVIKILVEAGANMEAVNAKGETALDIAMSLRNGSIIRWLRNARAERGIGHKHCLQALTAKKSVRDTVMSVFPFVALFVLGFIPELSLKWYYKLLLYLVTAGVAKLTIELFFDNNVSVVVPKYVSLATLFWLYATWFTYLLPYFPTHKVPCVFGIFTAVMSYNLWKSWRSDPGFISATQEEKYQTILEFAELQSISMNQFCSTCVVKRPIRSKHCSVCNKCVAKMDHHCPWVDNCVGALNHKYFLGFLVFVLGTLIIYLHSCALFWAHNCPWDFYEEGITGIITKIFTTSPWVGWTAINALGHSIWVTPVLVCQLYQIMWLGMTTNERVNMARYKHFHHTKQENGKIEYRSPFHRGCIKNLIDVLGWSCCGLFRPQTCDWRKITDFVGDPPKMYTRKANSLHSSSSPTSSHFSSVHPRISLLLSCLVTLLLHIITIDRSEDMHSEDAVKICCLGREVISSLHSFKYGLQKSFSISFGRVSP</sequence>
<feature type="repeat" description="ANK" evidence="7">
    <location>
        <begin position="195"/>
        <end position="227"/>
    </location>
</feature>
<comment type="domain">
    <text evidence="8">The DHHC domain is required for palmitoyltransferase activity.</text>
</comment>
<evidence type="ECO:0000256" key="2">
    <source>
        <dbReference type="ARBA" id="ARBA00022692"/>
    </source>
</evidence>
<dbReference type="GO" id="GO:0016020">
    <property type="term" value="C:membrane"/>
    <property type="evidence" value="ECO:0007669"/>
    <property type="project" value="UniProtKB-SubCell"/>
</dbReference>
<feature type="compositionally biased region" description="Acidic residues" evidence="9">
    <location>
        <begin position="1"/>
        <end position="10"/>
    </location>
</feature>
<feature type="transmembrane region" description="Helical" evidence="8">
    <location>
        <begin position="513"/>
        <end position="531"/>
    </location>
</feature>
<dbReference type="PANTHER" id="PTHR24161">
    <property type="entry name" value="ANK_REP_REGION DOMAIN-CONTAINING PROTEIN-RELATED"/>
    <property type="match status" value="1"/>
</dbReference>
<keyword evidence="3" id="KW-0677">Repeat</keyword>
<evidence type="ECO:0000256" key="7">
    <source>
        <dbReference type="PROSITE-ProRule" id="PRU00023"/>
    </source>
</evidence>
<accession>A0A812ELF6</accession>
<keyword evidence="12" id="KW-1185">Reference proteome</keyword>
<evidence type="ECO:0000313" key="12">
    <source>
        <dbReference type="Proteomes" id="UP000597762"/>
    </source>
</evidence>
<keyword evidence="8 11" id="KW-0808">Transferase</keyword>
<keyword evidence="5 7" id="KW-0040">ANK repeat</keyword>
<feature type="repeat" description="ANK" evidence="7">
    <location>
        <begin position="127"/>
        <end position="159"/>
    </location>
</feature>
<organism evidence="11 12">
    <name type="scientific">Acanthosepion pharaonis</name>
    <name type="common">Pharaoh cuttlefish</name>
    <name type="synonym">Sepia pharaonis</name>
    <dbReference type="NCBI Taxonomy" id="158019"/>
    <lineage>
        <taxon>Eukaryota</taxon>
        <taxon>Metazoa</taxon>
        <taxon>Spiralia</taxon>
        <taxon>Lophotrochozoa</taxon>
        <taxon>Mollusca</taxon>
        <taxon>Cephalopoda</taxon>
        <taxon>Coleoidea</taxon>
        <taxon>Decapodiformes</taxon>
        <taxon>Sepiida</taxon>
        <taxon>Sepiina</taxon>
        <taxon>Sepiidae</taxon>
        <taxon>Acanthosepion</taxon>
    </lineage>
</organism>
<dbReference type="OrthoDB" id="6781668at2759"/>
<dbReference type="Gene3D" id="1.25.40.20">
    <property type="entry name" value="Ankyrin repeat-containing domain"/>
    <property type="match status" value="1"/>
</dbReference>
<proteinExistence type="inferred from homology"/>
<feature type="transmembrane region" description="Helical" evidence="8">
    <location>
        <begin position="627"/>
        <end position="644"/>
    </location>
</feature>
<dbReference type="EMBL" id="CAHIKZ030005530">
    <property type="protein sequence ID" value="CAE1328503.1"/>
    <property type="molecule type" value="Genomic_DNA"/>
</dbReference>
<evidence type="ECO:0000313" key="11">
    <source>
        <dbReference type="EMBL" id="CAE1328503.1"/>
    </source>
</evidence>
<dbReference type="Proteomes" id="UP000597762">
    <property type="component" value="Unassembled WGS sequence"/>
</dbReference>
<evidence type="ECO:0000256" key="9">
    <source>
        <dbReference type="SAM" id="MobiDB-lite"/>
    </source>
</evidence>
<comment type="subcellular location">
    <subcellularLocation>
        <location evidence="1">Membrane</location>
        <topology evidence="1">Multi-pass membrane protein</topology>
    </subcellularLocation>
</comment>
<feature type="domain" description="Palmitoyltransferase DHHC" evidence="10">
    <location>
        <begin position="406"/>
        <end position="538"/>
    </location>
</feature>
<dbReference type="PRINTS" id="PR01415">
    <property type="entry name" value="ANKYRIN"/>
</dbReference>
<evidence type="ECO:0000256" key="6">
    <source>
        <dbReference type="ARBA" id="ARBA00023136"/>
    </source>
</evidence>